<protein>
    <recommendedName>
        <fullName evidence="2">AP2/ERF domain-containing protein</fullName>
    </recommendedName>
</protein>
<comment type="caution">
    <text evidence="1">The sequence shown here is derived from an EMBL/GenBank/DDBJ whole genome shotgun (WGS) entry which is preliminary data.</text>
</comment>
<accession>A0A644XX11</accession>
<dbReference type="EMBL" id="VSSQ01003359">
    <property type="protein sequence ID" value="MPM20328.1"/>
    <property type="molecule type" value="Genomic_DNA"/>
</dbReference>
<sequence>MGKTKDITGQRFGRLVAIENTQTKQRGYSIWLCKCDCGEFTKVSIFNLSKGDVKSCGCSRRMELNGQRFGRLLVLNNTYQKAGNGSYLWLCQCDCGKETTASAGSLRGGNKQSCGCLSIESSNKNVLKADIFNTEIDSKEQTRLSLLNQKKSKNNTSGIKGVCFDKQTGNWIAHMAFQRKTVLNKRFKNKQDAINARKEAEEKYFKPILEKYGKGNDGNETVQISKQGKS</sequence>
<proteinExistence type="predicted"/>
<reference evidence="1" key="1">
    <citation type="submission" date="2019-08" db="EMBL/GenBank/DDBJ databases">
        <authorList>
            <person name="Kucharzyk K."/>
            <person name="Murdoch R.W."/>
            <person name="Higgins S."/>
            <person name="Loffler F."/>
        </authorList>
    </citation>
    <scope>NUCLEOTIDE SEQUENCE</scope>
</reference>
<organism evidence="1">
    <name type="scientific">bioreactor metagenome</name>
    <dbReference type="NCBI Taxonomy" id="1076179"/>
    <lineage>
        <taxon>unclassified sequences</taxon>
        <taxon>metagenomes</taxon>
        <taxon>ecological metagenomes</taxon>
    </lineage>
</organism>
<dbReference type="AlphaFoldDB" id="A0A644XX11"/>
<gene>
    <name evidence="1" type="ORF">SDC9_66757</name>
</gene>
<name>A0A644XX11_9ZZZZ</name>
<evidence type="ECO:0008006" key="2">
    <source>
        <dbReference type="Google" id="ProtNLM"/>
    </source>
</evidence>
<evidence type="ECO:0000313" key="1">
    <source>
        <dbReference type="EMBL" id="MPM20328.1"/>
    </source>
</evidence>